<dbReference type="InterPro" id="IPR047611">
    <property type="entry name" value="RepABC_RepC"/>
</dbReference>
<protein>
    <submittedName>
        <fullName evidence="4">Winged helix-turn-helix transcriptional regulator</fullName>
    </submittedName>
</protein>
<gene>
    <name evidence="4" type="ORF">EAH89_13165</name>
</gene>
<dbReference type="InterPro" id="IPR021760">
    <property type="entry name" value="RepC_C"/>
</dbReference>
<dbReference type="OrthoDB" id="7488837at2"/>
<evidence type="ECO:0000313" key="4">
    <source>
        <dbReference type="EMBL" id="TPG55885.1"/>
    </source>
</evidence>
<feature type="domain" description="Plasmid replication protein C N-terminal" evidence="2">
    <location>
        <begin position="24"/>
        <end position="186"/>
    </location>
</feature>
<dbReference type="AlphaFoldDB" id="A0A502G276"/>
<name>A0A502G276_9PROT</name>
<dbReference type="NCBIfam" id="NF040974">
    <property type="entry name" value="RepABC_RepC"/>
    <property type="match status" value="1"/>
</dbReference>
<evidence type="ECO:0000259" key="3">
    <source>
        <dbReference type="Pfam" id="PF11800"/>
    </source>
</evidence>
<accession>A0A502G276</accession>
<keyword evidence="1" id="KW-0175">Coiled coil</keyword>
<proteinExistence type="predicted"/>
<feature type="domain" description="Plasmid replication protein C C-terminal" evidence="3">
    <location>
        <begin position="319"/>
        <end position="417"/>
    </location>
</feature>
<organism evidence="4 5">
    <name type="scientific">Muricoccus nepalensis</name>
    <dbReference type="NCBI Taxonomy" id="1854500"/>
    <lineage>
        <taxon>Bacteria</taxon>
        <taxon>Pseudomonadati</taxon>
        <taxon>Pseudomonadota</taxon>
        <taxon>Alphaproteobacteria</taxon>
        <taxon>Acetobacterales</taxon>
        <taxon>Roseomonadaceae</taxon>
        <taxon>Muricoccus</taxon>
    </lineage>
</organism>
<keyword evidence="5" id="KW-1185">Reference proteome</keyword>
<feature type="coiled-coil region" evidence="1">
    <location>
        <begin position="153"/>
        <end position="180"/>
    </location>
</feature>
<dbReference type="EMBL" id="RCZP01000011">
    <property type="protein sequence ID" value="TPG55885.1"/>
    <property type="molecule type" value="Genomic_DNA"/>
</dbReference>
<evidence type="ECO:0000259" key="2">
    <source>
        <dbReference type="Pfam" id="PF03428"/>
    </source>
</evidence>
<evidence type="ECO:0000256" key="1">
    <source>
        <dbReference type="SAM" id="Coils"/>
    </source>
</evidence>
<sequence>MPRVDSEVPLHPKTGRRVVTKAELQATAGLSGILEELDRGRVLSAFKAAVPAMGFPRWVPGTVDTFFRYSRKADWQAGWARVVWPSNEELCRHLDLSLSGLKKRIRKLIDLGLIRAIDVGTGKRWGRRCPRTQQILQACGFDLSPVGERMPEFLAASAEYEALLQEAKALRAQCSAWSRRVLSMTDHGIENGLQGGDWLVWAAEAKTLAQPAKGVSDPRRLVPIEARLKALHYRVADAIQAFVEPVECVDKEPQGSLTDTLITTTTETMIAKAIAREGSRPAQEEGGVGGEVGTPTQPVVAATSAAKDDLLRGFPMNPEVLLHLVPAYRDWVSSSRPDWSDVEKASQVVRQHLQISAHTYGQAQLVLGGRGAAIVVGTIATKHAAKMVHNPTGYLRKMVEQHLKGELRLDKTLHGLADMAGRPGKATRRGQVAQGSFGRLLG</sequence>
<dbReference type="InterPro" id="IPR005090">
    <property type="entry name" value="RepC_N"/>
</dbReference>
<dbReference type="Pfam" id="PF03428">
    <property type="entry name" value="RP-C"/>
    <property type="match status" value="1"/>
</dbReference>
<evidence type="ECO:0000313" key="5">
    <source>
        <dbReference type="Proteomes" id="UP000317078"/>
    </source>
</evidence>
<reference evidence="4 5" key="1">
    <citation type="journal article" date="2019" name="Environ. Microbiol.">
        <title>Species interactions and distinct microbial communities in high Arctic permafrost affected cryosols are associated with the CH4 and CO2 gas fluxes.</title>
        <authorList>
            <person name="Altshuler I."/>
            <person name="Hamel J."/>
            <person name="Turney S."/>
            <person name="Magnuson E."/>
            <person name="Levesque R."/>
            <person name="Greer C."/>
            <person name="Whyte L.G."/>
        </authorList>
    </citation>
    <scope>NUCLEOTIDE SEQUENCE [LARGE SCALE GENOMIC DNA]</scope>
    <source>
        <strain evidence="4 5">S9.3B</strain>
    </source>
</reference>
<dbReference type="Proteomes" id="UP000317078">
    <property type="component" value="Unassembled WGS sequence"/>
</dbReference>
<dbReference type="Pfam" id="PF11800">
    <property type="entry name" value="RP-C_C"/>
    <property type="match status" value="1"/>
</dbReference>
<comment type="caution">
    <text evidence="4">The sequence shown here is derived from an EMBL/GenBank/DDBJ whole genome shotgun (WGS) entry which is preliminary data.</text>
</comment>